<keyword evidence="7" id="KW-1185">Reference proteome</keyword>
<dbReference type="AlphaFoldDB" id="A0A0J7L2Y2"/>
<dbReference type="OrthoDB" id="5865303at2759"/>
<feature type="transmembrane region" description="Helical" evidence="2">
    <location>
        <begin position="256"/>
        <end position="274"/>
    </location>
</feature>
<dbReference type="InterPro" id="IPR011990">
    <property type="entry name" value="TPR-like_helical_dom_sf"/>
</dbReference>
<dbReference type="InterPro" id="IPR045458">
    <property type="entry name" value="Wolframin_Sel1-like_rpt"/>
</dbReference>
<dbReference type="PRINTS" id="PR02060">
    <property type="entry name" value="WOLFFAMILY"/>
</dbReference>
<evidence type="ECO:0000259" key="3">
    <source>
        <dbReference type="Pfam" id="PF19913"/>
    </source>
</evidence>
<dbReference type="GO" id="GO:0005789">
    <property type="term" value="C:endoplasmic reticulum membrane"/>
    <property type="evidence" value="ECO:0007669"/>
    <property type="project" value="TreeGrafter"/>
</dbReference>
<feature type="domain" description="Wolframin EF-hand" evidence="4">
    <location>
        <begin position="117"/>
        <end position="187"/>
    </location>
</feature>
<dbReference type="InterPro" id="IPR026209">
    <property type="entry name" value="Wolframin_fam"/>
</dbReference>
<feature type="domain" description="Wolframin cysteine-rich" evidence="5">
    <location>
        <begin position="521"/>
        <end position="625"/>
    </location>
</feature>
<dbReference type="Pfam" id="PF20023">
    <property type="entry name" value="WSLR"/>
    <property type="match status" value="2"/>
</dbReference>
<feature type="transmembrane region" description="Helical" evidence="2">
    <location>
        <begin position="280"/>
        <end position="297"/>
    </location>
</feature>
<organism evidence="6 7">
    <name type="scientific">Lasius niger</name>
    <name type="common">Black garden ant</name>
    <dbReference type="NCBI Taxonomy" id="67767"/>
    <lineage>
        <taxon>Eukaryota</taxon>
        <taxon>Metazoa</taxon>
        <taxon>Ecdysozoa</taxon>
        <taxon>Arthropoda</taxon>
        <taxon>Hexapoda</taxon>
        <taxon>Insecta</taxon>
        <taxon>Pterygota</taxon>
        <taxon>Neoptera</taxon>
        <taxon>Endopterygota</taxon>
        <taxon>Hymenoptera</taxon>
        <taxon>Apocrita</taxon>
        <taxon>Aculeata</taxon>
        <taxon>Formicoidea</taxon>
        <taxon>Formicidae</taxon>
        <taxon>Formicinae</taxon>
        <taxon>Lasius</taxon>
        <taxon>Lasius</taxon>
    </lineage>
</organism>
<feature type="domain" description="Wolframin OB-fold" evidence="3">
    <location>
        <begin position="628"/>
        <end position="749"/>
    </location>
</feature>
<evidence type="ECO:0000259" key="5">
    <source>
        <dbReference type="Pfam" id="PF20053"/>
    </source>
</evidence>
<dbReference type="Pfam" id="PF20053">
    <property type="entry name" value="WC-rich"/>
    <property type="match status" value="1"/>
</dbReference>
<keyword evidence="2" id="KW-0472">Membrane</keyword>
<feature type="transmembrane region" description="Helical" evidence="2">
    <location>
        <begin position="414"/>
        <end position="440"/>
    </location>
</feature>
<feature type="transmembrane region" description="Helical" evidence="2">
    <location>
        <begin position="452"/>
        <end position="470"/>
    </location>
</feature>
<gene>
    <name evidence="6" type="ORF">RF55_2517</name>
</gene>
<evidence type="ECO:0000256" key="2">
    <source>
        <dbReference type="SAM" id="Phobius"/>
    </source>
</evidence>
<feature type="region of interest" description="Disordered" evidence="1">
    <location>
        <begin position="139"/>
        <end position="193"/>
    </location>
</feature>
<dbReference type="EMBL" id="LBMM01000952">
    <property type="protein sequence ID" value="KMQ97157.1"/>
    <property type="molecule type" value="Genomic_DNA"/>
</dbReference>
<sequence>MAGIMPLSGRSGRKQWTLHDGPKGSLRRLRSRLAEDGCPESQVILAKQLLEERCDLDVDKEENAKLGVYWLTKASEQGNLEATDILRKCLATGRGITEHNYYDVKSCLDMTQDEKLARRAAREMFMSLSNGEDFITTEQLQRRMRSLSSPSTSNHDYSQSNITSNNLSQKRLNDNDNDCFPRNGLPDDSPASKVEDRANDIQIMVVATFQMLQRKREFNDFRVWSGLFLSYSGGNLNPEEAEYQFCRNNLKPHGHFFLALLLNLIIYPLIAHQWTPQSEFTVIAVALTLITLSNFMWKDSSRFPDFLALFSFGVHVLAKYPYETDIVVAQSWRFLDVRVPTFASYVVGNGIEFCLNFRAVFYLLIPAVFAKMAARDGWRGTYRTLIPHCVTLSWWQIAIFSSQGATWYGLIRGALALVGMVLFLPIAGIASVILPIIAIAKYLSENDLAMRIAVTTVLGGMPFLASWYLRRTRASRFNWIITLVQIVFGVAAATFLSWPMIMEYKQDSNEISYEIASSLTWDQYRNYCHQPAWEELSSKAQVQVQCAQLEGIPVSWEGYVTNVKLKSMKNNMAIILNKLPNNIRSILSCMYGKAYEENCNSGDDTRKKNCKHVTSIQRRRSKCHIPSWDRYEFEIFVKMKNGVWGSTTEIRLVADHSFTNFSLNIYPGDKIWFSGVLLNDGLEKESLLGGAEPHIDLEEAGCLACNSLDLETSYKRYRYRISLSSIIRDLCLSVKTVLNFLLNPIVMFK</sequence>
<dbReference type="InterPro" id="IPR045460">
    <property type="entry name" value="Wolframin_EF-hand"/>
</dbReference>
<evidence type="ECO:0000313" key="6">
    <source>
        <dbReference type="EMBL" id="KMQ97157.1"/>
    </source>
</evidence>
<dbReference type="InterPro" id="IPR045461">
    <property type="entry name" value="Wolframin_OB_fold"/>
</dbReference>
<keyword evidence="2" id="KW-0812">Transmembrane</keyword>
<evidence type="ECO:0000259" key="4">
    <source>
        <dbReference type="Pfam" id="PF19914"/>
    </source>
</evidence>
<dbReference type="InterPro" id="IPR045400">
    <property type="entry name" value="Wolframin_Cys-rich"/>
</dbReference>
<dbReference type="PaxDb" id="67767-A0A0J7L2Y2"/>
<dbReference type="Pfam" id="PF19913">
    <property type="entry name" value="WCOB"/>
    <property type="match status" value="1"/>
</dbReference>
<keyword evidence="2" id="KW-1133">Transmembrane helix</keyword>
<dbReference type="Proteomes" id="UP000036403">
    <property type="component" value="Unassembled WGS sequence"/>
</dbReference>
<dbReference type="Pfam" id="PF19914">
    <property type="entry name" value="WEF-hand"/>
    <property type="match status" value="1"/>
</dbReference>
<dbReference type="GO" id="GO:0030968">
    <property type="term" value="P:endoplasmic reticulum unfolded protein response"/>
    <property type="evidence" value="ECO:0007669"/>
    <property type="project" value="TreeGrafter"/>
</dbReference>
<proteinExistence type="predicted"/>
<feature type="transmembrane region" description="Helical" evidence="2">
    <location>
        <begin position="476"/>
        <end position="498"/>
    </location>
</feature>
<name>A0A0J7L2Y2_LASNI</name>
<dbReference type="STRING" id="67767.A0A0J7L2Y2"/>
<accession>A0A0J7L2Y2</accession>
<feature type="region of interest" description="Disordered" evidence="1">
    <location>
        <begin position="1"/>
        <end position="23"/>
    </location>
</feature>
<evidence type="ECO:0000256" key="1">
    <source>
        <dbReference type="SAM" id="MobiDB-lite"/>
    </source>
</evidence>
<dbReference type="PANTHER" id="PTHR13098:SF3">
    <property type="entry name" value="WOLFRAMIN"/>
    <property type="match status" value="1"/>
</dbReference>
<feature type="compositionally biased region" description="Polar residues" evidence="1">
    <location>
        <begin position="146"/>
        <end position="170"/>
    </location>
</feature>
<comment type="caution">
    <text evidence="6">The sequence shown here is derived from an EMBL/GenBank/DDBJ whole genome shotgun (WGS) entry which is preliminary data.</text>
</comment>
<protein>
    <submittedName>
        <fullName evidence="6">Wolframin isoform x1</fullName>
    </submittedName>
</protein>
<evidence type="ECO:0000313" key="7">
    <source>
        <dbReference type="Proteomes" id="UP000036403"/>
    </source>
</evidence>
<dbReference type="Gene3D" id="1.25.40.10">
    <property type="entry name" value="Tetratricopeptide repeat domain"/>
    <property type="match status" value="1"/>
</dbReference>
<dbReference type="GO" id="GO:0055074">
    <property type="term" value="P:calcium ion homeostasis"/>
    <property type="evidence" value="ECO:0007669"/>
    <property type="project" value="TreeGrafter"/>
</dbReference>
<reference evidence="6 7" key="1">
    <citation type="submission" date="2015-04" db="EMBL/GenBank/DDBJ databases">
        <title>Lasius niger genome sequencing.</title>
        <authorList>
            <person name="Konorov E.A."/>
            <person name="Nikitin M.A."/>
            <person name="Kirill M.V."/>
            <person name="Chang P."/>
        </authorList>
    </citation>
    <scope>NUCLEOTIDE SEQUENCE [LARGE SCALE GENOMIC DNA]</scope>
    <source>
        <tissue evidence="6">Whole</tissue>
    </source>
</reference>
<dbReference type="PANTHER" id="PTHR13098">
    <property type="entry name" value="WOLFRAMIN"/>
    <property type="match status" value="1"/>
</dbReference>